<dbReference type="Proteomes" id="UP000823046">
    <property type="component" value="Unassembled WGS sequence"/>
</dbReference>
<proteinExistence type="predicted"/>
<organism evidence="2 3">
    <name type="scientific">Cardiosporidium cionae</name>
    <dbReference type="NCBI Taxonomy" id="476202"/>
    <lineage>
        <taxon>Eukaryota</taxon>
        <taxon>Sar</taxon>
        <taxon>Alveolata</taxon>
        <taxon>Apicomplexa</taxon>
        <taxon>Aconoidasida</taxon>
        <taxon>Nephromycida</taxon>
        <taxon>Cardiosporidium</taxon>
    </lineage>
</organism>
<dbReference type="InterPro" id="IPR024420">
    <property type="entry name" value="TRAPP_III_complex_Trs85"/>
</dbReference>
<reference evidence="2 3" key="1">
    <citation type="journal article" date="2020" name="bioRxiv">
        <title>Metabolic contributions of an alphaproteobacterial endosymbiont in the apicomplexan Cardiosporidium cionae.</title>
        <authorList>
            <person name="Hunter E.S."/>
            <person name="Paight C.J."/>
            <person name="Lane C.E."/>
        </authorList>
    </citation>
    <scope>NUCLEOTIDE SEQUENCE [LARGE SCALE GENOMIC DNA]</scope>
    <source>
        <strain evidence="2">ESH_2018</strain>
    </source>
</reference>
<dbReference type="PANTHER" id="PTHR12975:SF6">
    <property type="entry name" value="TRAFFICKING PROTEIN PARTICLE COMPLEX SUBUNIT 8"/>
    <property type="match status" value="1"/>
</dbReference>
<keyword evidence="3" id="KW-1185">Reference proteome</keyword>
<feature type="compositionally biased region" description="Polar residues" evidence="1">
    <location>
        <begin position="246"/>
        <end position="257"/>
    </location>
</feature>
<comment type="caution">
    <text evidence="2">The sequence shown here is derived from an EMBL/GenBank/DDBJ whole genome shotgun (WGS) entry which is preliminary data.</text>
</comment>
<sequence>MISDIEFEVFREARWNRFSSWLHDHFQPIILIKGTNICKRQVAAITGMTLADLFQPFGGLYRDDAYLTTATLVEKMRNSEYGVSQKLSKWRRPSTKASTKDFSSTVALNLIETSTGFPLEPLRISVQIPMAVTSRRSSGSSTFPPLMKGSFGAAGTAFGKSSGSPHTLREIPSFRVRFVSEDEATYTEQSAYITEAFRVMSESEPDLSHLKKDASDIFTLPEISPPSSAGGMTSFVANLKETVSSDARSLPSSTPIGTLNPPERFSAPVVSDGGSDLTTLPTSGGERNPPNRCDGSSSLPSLSTLQESYPSSVLMNSIDIQPLPLNPTEVSATNLPKSSTSSPVMESVNNYTPILSNGIAGDFELICRDMFQRHRELLEKEGVELPWYKNWSDVVFRCAQWALHEALDQPVGIIYVVSSWEEDPLAALLTLQKSFEANTSLLTAGTSIAKSIIFLDILPESLDECQNEKVPSSSSSSTSLTYAMNEQFEEIRSHFSPSYECYKLSIGRVAPSTLKEPATLTMQQHIRSLYIPHLSMHWPHLRDSTASLYPFHDYILSCKDKHLYPLPPPPYISIRECIYSSEPLAVASYRAEGGENFPMFCRGLNWKDLQRIQEIARTFIERAVIDCMQESIEMLDKRVTQARKGIKNQLKLFWRNPRTGAAATAVSVAEQAGGAAEALFSAVGGFFQVEAGGATFLDDSEYSKEGENVHRSHVKGRIPPVREFSDDSILWIGRKLADLNFLIRDYHRALLHYKGCVADYKHEKSYLHLGISACSNSLVFKRVGDAYPCSVPSHSLRCTAIVRV</sequence>
<feature type="region of interest" description="Disordered" evidence="1">
    <location>
        <begin position="246"/>
        <end position="301"/>
    </location>
</feature>
<evidence type="ECO:0000256" key="1">
    <source>
        <dbReference type="SAM" id="MobiDB-lite"/>
    </source>
</evidence>
<gene>
    <name evidence="2" type="ORF">IE077_002193</name>
</gene>
<accession>A0ABQ7JBE9</accession>
<dbReference type="PANTHER" id="PTHR12975">
    <property type="entry name" value="TRANSPORT PROTEIN TRAPP"/>
    <property type="match status" value="1"/>
</dbReference>
<evidence type="ECO:0000313" key="2">
    <source>
        <dbReference type="EMBL" id="KAF8821296.1"/>
    </source>
</evidence>
<evidence type="ECO:0000313" key="3">
    <source>
        <dbReference type="Proteomes" id="UP000823046"/>
    </source>
</evidence>
<protein>
    <submittedName>
        <fullName evidence="2">Uncharacterized protein</fullName>
    </submittedName>
</protein>
<dbReference type="EMBL" id="JADAQX010000198">
    <property type="protein sequence ID" value="KAF8821296.1"/>
    <property type="molecule type" value="Genomic_DNA"/>
</dbReference>
<dbReference type="Pfam" id="PF12739">
    <property type="entry name" value="TRAPPC-Trs85"/>
    <property type="match status" value="1"/>
</dbReference>
<name>A0ABQ7JBE9_9APIC</name>